<dbReference type="EMBL" id="CP045899">
    <property type="protein sequence ID" value="QQP40718.1"/>
    <property type="molecule type" value="Genomic_DNA"/>
</dbReference>
<dbReference type="PANTHER" id="PTHR46481:SF10">
    <property type="entry name" value="ZINC FINGER BED DOMAIN-CONTAINING PROTEIN 39"/>
    <property type="match status" value="1"/>
</dbReference>
<dbReference type="EMBL" id="CP045899">
    <property type="protein sequence ID" value="QQP40717.1"/>
    <property type="molecule type" value="Genomic_DNA"/>
</dbReference>
<dbReference type="Gene3D" id="1.10.10.1070">
    <property type="entry name" value="Zinc finger, BED domain-containing"/>
    <property type="match status" value="1"/>
</dbReference>
<evidence type="ECO:0000313" key="7">
    <source>
        <dbReference type="EMBL" id="QQP31531.1"/>
    </source>
</evidence>
<dbReference type="GO" id="GO:0005634">
    <property type="term" value="C:nucleus"/>
    <property type="evidence" value="ECO:0007669"/>
    <property type="project" value="UniProtKB-SubCell"/>
</dbReference>
<name>A0A7T8H2B9_CALRO</name>
<dbReference type="EMBL" id="CP045907">
    <property type="protein sequence ID" value="QQP35552.1"/>
    <property type="molecule type" value="Genomic_DNA"/>
</dbReference>
<keyword evidence="4" id="KW-0862">Zinc</keyword>
<reference evidence="12" key="1">
    <citation type="submission" date="2021-01" db="EMBL/GenBank/DDBJ databases">
        <title>Caligus Genome Assembly.</title>
        <authorList>
            <person name="Gallardo-Escarate C."/>
        </authorList>
    </citation>
    <scope>NUCLEOTIDE SEQUENCE [LARGE SCALE GENOMIC DNA]</scope>
</reference>
<feature type="domain" description="HAT C-terminal dimerisation" evidence="6">
    <location>
        <begin position="480"/>
        <end position="560"/>
    </location>
</feature>
<evidence type="ECO:0000313" key="10">
    <source>
        <dbReference type="EMBL" id="QQP40718.1"/>
    </source>
</evidence>
<evidence type="ECO:0000313" key="12">
    <source>
        <dbReference type="Proteomes" id="UP000595437"/>
    </source>
</evidence>
<dbReference type="GO" id="GO:0046983">
    <property type="term" value="F:protein dimerization activity"/>
    <property type="evidence" value="ECO:0007669"/>
    <property type="project" value="InterPro"/>
</dbReference>
<dbReference type="EMBL" id="CP045910">
    <property type="protein sequence ID" value="QQP31531.1"/>
    <property type="molecule type" value="Genomic_DNA"/>
</dbReference>
<evidence type="ECO:0000313" key="8">
    <source>
        <dbReference type="EMBL" id="QQP35552.1"/>
    </source>
</evidence>
<gene>
    <name evidence="9" type="ORF">FKW44_014859</name>
    <name evidence="10" type="ORF">FKW44_014860</name>
    <name evidence="11" type="ORF">FKW44_016811</name>
    <name evidence="8" type="ORF">FKW44_023816</name>
    <name evidence="7" type="ORF">FKW44_025156</name>
</gene>
<dbReference type="GO" id="GO:0008270">
    <property type="term" value="F:zinc ion binding"/>
    <property type="evidence" value="ECO:0007669"/>
    <property type="project" value="UniProtKB-KW"/>
</dbReference>
<keyword evidence="3" id="KW-0863">Zinc-finger</keyword>
<dbReference type="Proteomes" id="UP000595437">
    <property type="component" value="Chromosome 21"/>
</dbReference>
<evidence type="ECO:0000256" key="1">
    <source>
        <dbReference type="ARBA" id="ARBA00004123"/>
    </source>
</evidence>
<keyword evidence="2" id="KW-0479">Metal-binding</keyword>
<evidence type="ECO:0000256" key="3">
    <source>
        <dbReference type="ARBA" id="ARBA00022771"/>
    </source>
</evidence>
<dbReference type="InterPro" id="IPR052035">
    <property type="entry name" value="ZnF_BED_domain_contain"/>
</dbReference>
<dbReference type="OrthoDB" id="6373986at2759"/>
<organism evidence="11 12">
    <name type="scientific">Caligus rogercresseyi</name>
    <name type="common">Sea louse</name>
    <dbReference type="NCBI Taxonomy" id="217165"/>
    <lineage>
        <taxon>Eukaryota</taxon>
        <taxon>Metazoa</taxon>
        <taxon>Ecdysozoa</taxon>
        <taxon>Arthropoda</taxon>
        <taxon>Crustacea</taxon>
        <taxon>Multicrustacea</taxon>
        <taxon>Hexanauplia</taxon>
        <taxon>Copepoda</taxon>
        <taxon>Siphonostomatoida</taxon>
        <taxon>Caligidae</taxon>
        <taxon>Caligus</taxon>
    </lineage>
</organism>
<evidence type="ECO:0000256" key="5">
    <source>
        <dbReference type="ARBA" id="ARBA00023242"/>
    </source>
</evidence>
<accession>A0A7T8H2B9</accession>
<comment type="subcellular location">
    <subcellularLocation>
        <location evidence="1">Nucleus</location>
    </subcellularLocation>
</comment>
<evidence type="ECO:0000256" key="2">
    <source>
        <dbReference type="ARBA" id="ARBA00022723"/>
    </source>
</evidence>
<evidence type="ECO:0000259" key="6">
    <source>
        <dbReference type="Pfam" id="PF05699"/>
    </source>
</evidence>
<evidence type="ECO:0000313" key="9">
    <source>
        <dbReference type="EMBL" id="QQP40717.1"/>
    </source>
</evidence>
<reference evidence="11" key="2">
    <citation type="journal article" name="Sci. Data">
        <title>Chromosome-scale genome assembly of the sea louse Caligus rogercresseyi by SMRT sequencing and Hi-C analysis.</title>
        <authorList>
            <person name="Gallardo-Escarate C."/>
            <person name="Valenzuela-Munoz V."/>
            <person name="Nunez-Acuna G."/>
            <person name="Valenzuela-Miranda D."/>
            <person name="Goncalves A.T."/>
            <person name="Escobar-Sepulveda H."/>
            <person name="Liachko I."/>
            <person name="Nelson B."/>
            <person name="Roberts S."/>
            <person name="Warren W."/>
        </authorList>
    </citation>
    <scope>NUCLEOTIDE SEQUENCE</scope>
    <source>
        <tissue evidence="11">Whole tissue</tissue>
    </source>
</reference>
<dbReference type="InterPro" id="IPR008906">
    <property type="entry name" value="HATC_C_dom"/>
</dbReference>
<dbReference type="PANTHER" id="PTHR46481">
    <property type="entry name" value="ZINC FINGER BED DOMAIN-CONTAINING PROTEIN 4"/>
    <property type="match status" value="1"/>
</dbReference>
<dbReference type="Proteomes" id="UP000595437">
    <property type="component" value="Chromosome 18"/>
</dbReference>
<dbReference type="AlphaFoldDB" id="A0A7T8H2B9"/>
<sequence length="577" mass="66529">MTNHIRSHHPEKMDKVIATQPSMTTFLQQPRMKHSKRRKEDLDRKLLNMILKDLKPVYMVDCKGFRDFIQSLDPYYDIPSRRTIMNTLLPKVFQEDRDEVTSEILNAESVSLTSDLWTSKVNTHAYISLTAHYILSPNNNNIPILKQKCIACSSFMEAHTAINISNFLRNTILEHNIQDKVISITTDNAGNMRNSILTLPFDVDHIGCYAHKLNLAVCDAIKKVSELKDLRSKLSNIVRMTKKSLPLKLEFQRAQECVGQRPPLKILKQDVPTRWNSLYLMMERILDQKAAVIMFLSNIKDKKNNIYISSKEWSDLEDIVKSLAIAYFVTQELCEEKNVSSSKMIPMTKQMLKAYSNIVNRSQFSNLSAGYNLSFALLDELNHRFSDIEEVSVLAKSSILDPRFQKRGFRDSTIADITIQKLKEELLSSHQSSHDIQIDNEELERIPSSANVNCIWGDFFEEANKSVSSNDRNRATAENELNLYLTEQPVNKYVMPLLWWHSNRMKYPLLSKLAFKYLSVQATSVSSERLFSTAGQILNDRRNRLSESNAEKMIILHNNLRCENNHLEGEEDTDNNV</sequence>
<dbReference type="SUPFAM" id="SSF53098">
    <property type="entry name" value="Ribonuclease H-like"/>
    <property type="match status" value="1"/>
</dbReference>
<protein>
    <recommendedName>
        <fullName evidence="6">HAT C-terminal dimerisation domain-containing protein</fullName>
    </recommendedName>
</protein>
<dbReference type="Proteomes" id="UP000595437">
    <property type="component" value="Chromosome 10"/>
</dbReference>
<proteinExistence type="predicted"/>
<dbReference type="Proteomes" id="UP000595437">
    <property type="component" value="Chromosome 11"/>
</dbReference>
<keyword evidence="5" id="KW-0539">Nucleus</keyword>
<evidence type="ECO:0000256" key="4">
    <source>
        <dbReference type="ARBA" id="ARBA00022833"/>
    </source>
</evidence>
<dbReference type="InterPro" id="IPR012337">
    <property type="entry name" value="RNaseH-like_sf"/>
</dbReference>
<evidence type="ECO:0000313" key="11">
    <source>
        <dbReference type="EMBL" id="QQP42215.1"/>
    </source>
</evidence>
<keyword evidence="12" id="KW-1185">Reference proteome</keyword>
<dbReference type="SUPFAM" id="SSF140996">
    <property type="entry name" value="Hermes dimerisation domain"/>
    <property type="match status" value="1"/>
</dbReference>
<dbReference type="EMBL" id="CP045900">
    <property type="protein sequence ID" value="QQP42215.1"/>
    <property type="molecule type" value="Genomic_DNA"/>
</dbReference>
<dbReference type="Pfam" id="PF05699">
    <property type="entry name" value="Dimer_Tnp_hAT"/>
    <property type="match status" value="1"/>
</dbReference>